<dbReference type="InterPro" id="IPR050490">
    <property type="entry name" value="Bact_solute-bd_prot1"/>
</dbReference>
<gene>
    <name evidence="1" type="ORF">GCM10009776_03310</name>
</gene>
<evidence type="ECO:0000313" key="2">
    <source>
        <dbReference type="Proteomes" id="UP001499933"/>
    </source>
</evidence>
<dbReference type="PANTHER" id="PTHR43649">
    <property type="entry name" value="ARABINOSE-BINDING PROTEIN-RELATED"/>
    <property type="match status" value="1"/>
</dbReference>
<accession>A0ABN2Q571</accession>
<sequence>MKIQHRIIAIGAVSTIAVLVAGCSGGGGTSPSSSGGELSGTVTGIFDAQYKGAVEPIVKAFEEKNPGVTVKFDYQGGDLGPAILAQLQAGTAPDVLLTFPGGSPNDSSDNVVPLANAGLIAPFEADWSGDVPETWKPQVFFKDQLYAFPGALQPLAAMYNQTLLDELGLKVPTTLDEVMQLCTDAKAKGVYAFAQGLGETAAGPQMLSFGQTASLIYGADPTWDQGLATGKVSYPGSGWQTQFEIYQKMFDAGCFGEGSLGRSRQQGQDAVAQRQALGLVDVGAVLAGIHAANKDDKFVVAAIPATNDGKNSITALPGYTLTVNAAAKNLDAAKAFVAFAGEPEQSAAFATGFGSVPLIPNTKFTPPAELKEFNTLVVNGQTAPIASLQPEVQSTLNTAVQSMLLGNDTPASAAQKMQDAYKK</sequence>
<protein>
    <submittedName>
        <fullName evidence="1">Extracellular solute-binding protein</fullName>
    </submittedName>
</protein>
<dbReference type="EMBL" id="BAAAOG010000001">
    <property type="protein sequence ID" value="GAA1944782.1"/>
    <property type="molecule type" value="Genomic_DNA"/>
</dbReference>
<comment type="caution">
    <text evidence="1">The sequence shown here is derived from an EMBL/GenBank/DDBJ whole genome shotgun (WGS) entry which is preliminary data.</text>
</comment>
<organism evidence="1 2">
    <name type="scientific">Microbacterium deminutum</name>
    <dbReference type="NCBI Taxonomy" id="344164"/>
    <lineage>
        <taxon>Bacteria</taxon>
        <taxon>Bacillati</taxon>
        <taxon>Actinomycetota</taxon>
        <taxon>Actinomycetes</taxon>
        <taxon>Micrococcales</taxon>
        <taxon>Microbacteriaceae</taxon>
        <taxon>Microbacterium</taxon>
    </lineage>
</organism>
<dbReference type="RefSeq" id="WP_344090501.1">
    <property type="nucleotide sequence ID" value="NZ_BAAAOG010000001.1"/>
</dbReference>
<dbReference type="InterPro" id="IPR006059">
    <property type="entry name" value="SBP"/>
</dbReference>
<dbReference type="PROSITE" id="PS51257">
    <property type="entry name" value="PROKAR_LIPOPROTEIN"/>
    <property type="match status" value="1"/>
</dbReference>
<dbReference type="SUPFAM" id="SSF53850">
    <property type="entry name" value="Periplasmic binding protein-like II"/>
    <property type="match status" value="1"/>
</dbReference>
<evidence type="ECO:0000313" key="1">
    <source>
        <dbReference type="EMBL" id="GAA1944782.1"/>
    </source>
</evidence>
<dbReference type="Pfam" id="PF01547">
    <property type="entry name" value="SBP_bac_1"/>
    <property type="match status" value="1"/>
</dbReference>
<name>A0ABN2Q571_9MICO</name>
<proteinExistence type="predicted"/>
<keyword evidence="2" id="KW-1185">Reference proteome</keyword>
<dbReference type="Gene3D" id="3.40.190.10">
    <property type="entry name" value="Periplasmic binding protein-like II"/>
    <property type="match status" value="2"/>
</dbReference>
<dbReference type="Proteomes" id="UP001499933">
    <property type="component" value="Unassembled WGS sequence"/>
</dbReference>
<reference evidence="1 2" key="1">
    <citation type="journal article" date="2019" name="Int. J. Syst. Evol. Microbiol.">
        <title>The Global Catalogue of Microorganisms (GCM) 10K type strain sequencing project: providing services to taxonomists for standard genome sequencing and annotation.</title>
        <authorList>
            <consortium name="The Broad Institute Genomics Platform"/>
            <consortium name="The Broad Institute Genome Sequencing Center for Infectious Disease"/>
            <person name="Wu L."/>
            <person name="Ma J."/>
        </authorList>
    </citation>
    <scope>NUCLEOTIDE SEQUENCE [LARGE SCALE GENOMIC DNA]</scope>
    <source>
        <strain evidence="1 2">JCM 14901</strain>
    </source>
</reference>